<name>A0A1S3VT14_VIGRR</name>
<dbReference type="Proteomes" id="UP000087766">
    <property type="component" value="Unplaced"/>
</dbReference>
<dbReference type="GeneID" id="106778120"/>
<evidence type="ECO:0000259" key="2">
    <source>
        <dbReference type="Pfam" id="PF25597"/>
    </source>
</evidence>
<gene>
    <name evidence="4" type="primary">LOC106778120</name>
</gene>
<dbReference type="InterPro" id="IPR057670">
    <property type="entry name" value="SH3_retrovirus"/>
</dbReference>
<evidence type="ECO:0000313" key="3">
    <source>
        <dbReference type="Proteomes" id="UP000087766"/>
    </source>
</evidence>
<organism evidence="3 4">
    <name type="scientific">Vigna radiata var. radiata</name>
    <name type="common">Mung bean</name>
    <name type="synonym">Phaseolus aureus</name>
    <dbReference type="NCBI Taxonomy" id="3916"/>
    <lineage>
        <taxon>Eukaryota</taxon>
        <taxon>Viridiplantae</taxon>
        <taxon>Streptophyta</taxon>
        <taxon>Embryophyta</taxon>
        <taxon>Tracheophyta</taxon>
        <taxon>Spermatophyta</taxon>
        <taxon>Magnoliopsida</taxon>
        <taxon>eudicotyledons</taxon>
        <taxon>Gunneridae</taxon>
        <taxon>Pentapetalae</taxon>
        <taxon>rosids</taxon>
        <taxon>fabids</taxon>
        <taxon>Fabales</taxon>
        <taxon>Fabaceae</taxon>
        <taxon>Papilionoideae</taxon>
        <taxon>50 kb inversion clade</taxon>
        <taxon>NPAAA clade</taxon>
        <taxon>indigoferoid/millettioid clade</taxon>
        <taxon>Phaseoleae</taxon>
        <taxon>Vigna</taxon>
    </lineage>
</organism>
<dbReference type="OrthoDB" id="850522at2759"/>
<proteinExistence type="predicted"/>
<sequence>MLIALSTKNKIEFVLSNVRPPDKEKSEHAWNHKNNMVVSQIIHYVSMSIRQSIIWMSKAAEIWIDLKNKFSQGSLSRISSLQLDIATLCQDDLTIFRYFTKLRVLWDEIENFRPKPPCTCKPERGCQVLTVVKQRKQEDQVMQFLRGLNDQFTNVTTRVLLLDPILDITKLFSLLAQQERQLSNGNMIAMIKTQDTDTVIACVTSTSSTVCNYCGKYGHSEAVYYCKNGFPNQDKGFKSTPIGRKHRTHCNKTGNTVEVCYKKHDYHKLYNKHAQIQHTSAQEDNANVKDNNYDNVDDIRLTPQQFQVLAELFKNHNLNGASTSTQIHHIGSASANQPFLCNISPTLTSNYTKNNWILDSGAIDHISISLRNFSSYKRIKPIPIALPNGKMFDARDVPSIFLGFQQHIKGYQFLNLQNHKIDISRNVLFYENCFLYTSQSLNNSGSNSLSLIIPHNYSHNYDDINFPSNNVYALAATDTNVASDIVTSTNDTTSITNTVDPPLANTYNSDVSNIDEHVDTVRRSTRPKRPPTYLTDFQTNNISRYPITNFLSYDNLSSDFRSNADHSLFLKHDTCYTTTILIYFDDIVLGGNNATEIQHITSSLDILFHIKKLGDPSYFLELEVTQNSSGIHLSQHKYTLDLLTEAGMLYCAPMPTPMAHSSSLTSQGDLLNDEDVSSFRRLIGRLINLTNTKPDITFSVNNLNQFVSSPTTLHQQAAH</sequence>
<dbReference type="Pfam" id="PF25597">
    <property type="entry name" value="SH3_retrovirus"/>
    <property type="match status" value="1"/>
</dbReference>
<protein>
    <submittedName>
        <fullName evidence="4">Uncharacterized protein LOC106778120</fullName>
    </submittedName>
</protein>
<dbReference type="PANTHER" id="PTHR37610:SF55">
    <property type="entry name" value="RETROTRANSPOSON COPIA-LIKE N-TERMINAL DOMAIN-CONTAINING PROTEIN"/>
    <property type="match status" value="1"/>
</dbReference>
<dbReference type="RefSeq" id="XP_014521521.1">
    <property type="nucleotide sequence ID" value="XM_014666035.1"/>
</dbReference>
<dbReference type="AlphaFoldDB" id="A0A1S3VT14"/>
<dbReference type="Pfam" id="PF07727">
    <property type="entry name" value="RVT_2"/>
    <property type="match status" value="1"/>
</dbReference>
<evidence type="ECO:0000259" key="1">
    <source>
        <dbReference type="Pfam" id="PF07727"/>
    </source>
</evidence>
<reference evidence="4" key="1">
    <citation type="submission" date="2025-08" db="UniProtKB">
        <authorList>
            <consortium name="RefSeq"/>
        </authorList>
    </citation>
    <scope>IDENTIFICATION</scope>
    <source>
        <tissue evidence="4">Leaf</tissue>
    </source>
</reference>
<feature type="domain" description="Retroviral polymerase SH3-like" evidence="2">
    <location>
        <begin position="388"/>
        <end position="438"/>
    </location>
</feature>
<feature type="domain" description="Reverse transcriptase Ty1/copia-type" evidence="1">
    <location>
        <begin position="561"/>
        <end position="659"/>
    </location>
</feature>
<dbReference type="InterPro" id="IPR013103">
    <property type="entry name" value="RVT_2"/>
</dbReference>
<dbReference type="PANTHER" id="PTHR37610">
    <property type="entry name" value="CCHC-TYPE DOMAIN-CONTAINING PROTEIN"/>
    <property type="match status" value="1"/>
</dbReference>
<accession>A0A1S3VT14</accession>
<evidence type="ECO:0000313" key="4">
    <source>
        <dbReference type="RefSeq" id="XP_014521521.1"/>
    </source>
</evidence>
<keyword evidence="3" id="KW-1185">Reference proteome</keyword>
<dbReference type="KEGG" id="vra:106778120"/>